<comment type="caution">
    <text evidence="2">The sequence shown here is derived from an EMBL/GenBank/DDBJ whole genome shotgun (WGS) entry which is preliminary data.</text>
</comment>
<accession>A0A2V4CB22</accession>
<dbReference type="InterPro" id="IPR013320">
    <property type="entry name" value="ConA-like_dom_sf"/>
</dbReference>
<organism evidence="2 3">
    <name type="scientific">Flavobacterium hydrophilum</name>
    <dbReference type="NCBI Taxonomy" id="2211445"/>
    <lineage>
        <taxon>Bacteria</taxon>
        <taxon>Pseudomonadati</taxon>
        <taxon>Bacteroidota</taxon>
        <taxon>Flavobacteriia</taxon>
        <taxon>Flavobacteriales</taxon>
        <taxon>Flavobacteriaceae</taxon>
        <taxon>Flavobacterium</taxon>
    </lineage>
</organism>
<dbReference type="EMBL" id="QJHL01000001">
    <property type="protein sequence ID" value="PXY47160.1"/>
    <property type="molecule type" value="Genomic_DNA"/>
</dbReference>
<dbReference type="SUPFAM" id="SSF49899">
    <property type="entry name" value="Concanavalin A-like lectins/glucanases"/>
    <property type="match status" value="1"/>
</dbReference>
<keyword evidence="1" id="KW-0732">Signal</keyword>
<reference evidence="2 3" key="1">
    <citation type="submission" date="2018-05" db="EMBL/GenBank/DDBJ databases">
        <title>Flavobacterium sp. strain IMCC34758, incomplete genome.</title>
        <authorList>
            <person name="Joung Y."/>
        </authorList>
    </citation>
    <scope>NUCLEOTIDE SEQUENCE [LARGE SCALE GENOMIC DNA]</scope>
    <source>
        <strain evidence="2 3">IMCC34758</strain>
    </source>
</reference>
<gene>
    <name evidence="2" type="ORF">DMB68_08435</name>
</gene>
<protein>
    <recommendedName>
        <fullName evidence="4">LamG-like jellyroll fold domain-containing protein</fullName>
    </recommendedName>
</protein>
<evidence type="ECO:0000313" key="3">
    <source>
        <dbReference type="Proteomes" id="UP000247681"/>
    </source>
</evidence>
<dbReference type="Pfam" id="PF13385">
    <property type="entry name" value="Laminin_G_3"/>
    <property type="match status" value="1"/>
</dbReference>
<dbReference type="AlphaFoldDB" id="A0A2V4CB22"/>
<dbReference type="GO" id="GO:0004553">
    <property type="term" value="F:hydrolase activity, hydrolyzing O-glycosyl compounds"/>
    <property type="evidence" value="ECO:0007669"/>
    <property type="project" value="UniProtKB-ARBA"/>
</dbReference>
<dbReference type="Gene3D" id="2.60.120.200">
    <property type="match status" value="2"/>
</dbReference>
<dbReference type="RefSeq" id="WP_110346161.1">
    <property type="nucleotide sequence ID" value="NZ_QJHL01000001.1"/>
</dbReference>
<keyword evidence="3" id="KW-1185">Reference proteome</keyword>
<dbReference type="GO" id="GO:0005975">
    <property type="term" value="P:carbohydrate metabolic process"/>
    <property type="evidence" value="ECO:0007669"/>
    <property type="project" value="UniProtKB-ARBA"/>
</dbReference>
<feature type="signal peptide" evidence="1">
    <location>
        <begin position="1"/>
        <end position="20"/>
    </location>
</feature>
<evidence type="ECO:0000256" key="1">
    <source>
        <dbReference type="SAM" id="SignalP"/>
    </source>
</evidence>
<evidence type="ECO:0008006" key="4">
    <source>
        <dbReference type="Google" id="ProtNLM"/>
    </source>
</evidence>
<dbReference type="PROSITE" id="PS51257">
    <property type="entry name" value="PROKAR_LIPOPROTEIN"/>
    <property type="match status" value="1"/>
</dbReference>
<feature type="chain" id="PRO_5016123956" description="LamG-like jellyroll fold domain-containing protein" evidence="1">
    <location>
        <begin position="21"/>
        <end position="325"/>
    </location>
</feature>
<proteinExistence type="predicted"/>
<name>A0A2V4CB22_9FLAO</name>
<evidence type="ECO:0000313" key="2">
    <source>
        <dbReference type="EMBL" id="PXY47160.1"/>
    </source>
</evidence>
<dbReference type="Proteomes" id="UP000247681">
    <property type="component" value="Unassembled WGS sequence"/>
</dbReference>
<sequence length="325" mass="34651">MKKNKSIFFLSFVLASTVFVSCEDSIDKENNPIPYEAIGGYDSSDDVAAAHLVSKLSFDGDLTDSKSNITGLEGMNVAYAEGVKGNAYQGSSSVARYAVGNATAKITSLNDYSISFWMNTANTVPDGGSPAQGKGAQGIFSIVRPTEFWGGINLFLENPDTANPNRLKLKLGVENGRAGVAWKGQSVIVNIDNSLNTWVHVVLAYDSKTSTMNCYTNGAPSANVGGFPYAPAAGVVGTAILYADDPGTYENAKNAPKYGVFQMTGTNGKVVFGNHQFETTPPLNNGSDQGWATSYAGLMDEFRIYDAALASNEVTALYKLEKDKR</sequence>
<dbReference type="OrthoDB" id="9814380at2"/>